<organism evidence="2 3">
    <name type="scientific">Rhabdonatronobacter sediminivivens</name>
    <dbReference type="NCBI Taxonomy" id="2743469"/>
    <lineage>
        <taxon>Bacteria</taxon>
        <taxon>Pseudomonadati</taxon>
        <taxon>Pseudomonadota</taxon>
        <taxon>Alphaproteobacteria</taxon>
        <taxon>Rhodobacterales</taxon>
        <taxon>Paracoccaceae</taxon>
        <taxon>Rhabdonatronobacter</taxon>
    </lineage>
</organism>
<proteinExistence type="predicted"/>
<gene>
    <name evidence="2" type="ORF">HUK65_07455</name>
</gene>
<dbReference type="Proteomes" id="UP000529417">
    <property type="component" value="Unassembled WGS sequence"/>
</dbReference>
<name>A0A7Z0HYV1_9RHOB</name>
<evidence type="ECO:0000313" key="3">
    <source>
        <dbReference type="Proteomes" id="UP000529417"/>
    </source>
</evidence>
<dbReference type="AlphaFoldDB" id="A0A7Z0HYV1"/>
<reference evidence="2 3" key="1">
    <citation type="journal article" date="2000" name="Arch. Microbiol.">
        <title>Rhodobaca bogoriensis gen. nov. and sp. nov., an alkaliphilic purple nonsulfur bacterium from African Rift Valley soda lakes.</title>
        <authorList>
            <person name="Milford A.D."/>
            <person name="Achenbach L.A."/>
            <person name="Jung D.O."/>
            <person name="Madigan M.T."/>
        </authorList>
    </citation>
    <scope>NUCLEOTIDE SEQUENCE [LARGE SCALE GENOMIC DNA]</scope>
    <source>
        <strain evidence="2 3">2376</strain>
    </source>
</reference>
<sequence length="99" mass="10835">MDLILTIDPSEDMARVLKRLEATEVQVTRVLDKLHVVAVRCEGASVQQMRAIPGVVSAEPEGVVTLDPREVPELGAPPPSLPNDIGASWRSPAWRRDND</sequence>
<dbReference type="EMBL" id="JACBXS010000011">
    <property type="protein sequence ID" value="NYS24828.1"/>
    <property type="molecule type" value="Genomic_DNA"/>
</dbReference>
<feature type="region of interest" description="Disordered" evidence="1">
    <location>
        <begin position="69"/>
        <end position="99"/>
    </location>
</feature>
<protein>
    <submittedName>
        <fullName evidence="2">Uncharacterized protein</fullName>
    </submittedName>
</protein>
<keyword evidence="3" id="KW-1185">Reference proteome</keyword>
<evidence type="ECO:0000256" key="1">
    <source>
        <dbReference type="SAM" id="MobiDB-lite"/>
    </source>
</evidence>
<dbReference type="RefSeq" id="WP_179905525.1">
    <property type="nucleotide sequence ID" value="NZ_JACBXS010000011.1"/>
</dbReference>
<evidence type="ECO:0000313" key="2">
    <source>
        <dbReference type="EMBL" id="NYS24828.1"/>
    </source>
</evidence>
<accession>A0A7Z0HYV1</accession>
<comment type="caution">
    <text evidence="2">The sequence shown here is derived from an EMBL/GenBank/DDBJ whole genome shotgun (WGS) entry which is preliminary data.</text>
</comment>